<dbReference type="OrthoDB" id="9814612at2"/>
<dbReference type="KEGG" id="abac:LuPra_03309"/>
<dbReference type="GO" id="GO:0016757">
    <property type="term" value="F:glycosyltransferase activity"/>
    <property type="evidence" value="ECO:0007669"/>
    <property type="project" value="UniProtKB-KW"/>
</dbReference>
<dbReference type="STRING" id="1855912.LuPra_03309"/>
<protein>
    <submittedName>
        <fullName evidence="2">Glycosyltransferase EpsD</fullName>
        <ecNumber evidence="2">2.4.-.-</ecNumber>
    </submittedName>
</protein>
<proteinExistence type="predicted"/>
<dbReference type="EMBL" id="CP015136">
    <property type="protein sequence ID" value="AMY10081.1"/>
    <property type="molecule type" value="Genomic_DNA"/>
</dbReference>
<organism evidence="2 3">
    <name type="scientific">Luteitalea pratensis</name>
    <dbReference type="NCBI Taxonomy" id="1855912"/>
    <lineage>
        <taxon>Bacteria</taxon>
        <taxon>Pseudomonadati</taxon>
        <taxon>Acidobacteriota</taxon>
        <taxon>Vicinamibacteria</taxon>
        <taxon>Vicinamibacterales</taxon>
        <taxon>Vicinamibacteraceae</taxon>
        <taxon>Luteitalea</taxon>
    </lineage>
</organism>
<dbReference type="Pfam" id="PF13439">
    <property type="entry name" value="Glyco_transf_4"/>
    <property type="match status" value="1"/>
</dbReference>
<evidence type="ECO:0000259" key="1">
    <source>
        <dbReference type="Pfam" id="PF13439"/>
    </source>
</evidence>
<reference evidence="2 3" key="1">
    <citation type="journal article" date="2016" name="Genome Announc.">
        <title>First Complete Genome Sequence of a Subdivision 6 Acidobacterium Strain.</title>
        <authorList>
            <person name="Huang S."/>
            <person name="Vieira S."/>
            <person name="Bunk B."/>
            <person name="Riedel T."/>
            <person name="Sproer C."/>
            <person name="Overmann J."/>
        </authorList>
    </citation>
    <scope>NUCLEOTIDE SEQUENCE [LARGE SCALE GENOMIC DNA]</scope>
    <source>
        <strain evidence="3">DSM 100886 HEG_-6_39</strain>
    </source>
</reference>
<keyword evidence="2" id="KW-0808">Transferase</keyword>
<accession>A0A143PNQ2</accession>
<dbReference type="Pfam" id="PF13692">
    <property type="entry name" value="Glyco_trans_1_4"/>
    <property type="match status" value="1"/>
</dbReference>
<evidence type="ECO:0000313" key="2">
    <source>
        <dbReference type="EMBL" id="AMY10081.1"/>
    </source>
</evidence>
<dbReference type="Gene3D" id="3.40.50.2000">
    <property type="entry name" value="Glycogen Phosphorylase B"/>
    <property type="match status" value="2"/>
</dbReference>
<sequence length="379" mass="41554">MGSESISIAFVLHVMQVAGAEVLVAETIRRLGSRVEPVVICLDAVGQLGEIMRREGVEVLSLDRNPGVDLGVSMRMAAILRNRHVRVIHAHQYTPFFYAALAKPLVGHKTWLMLTEHGRHYPDVVSAKRRLANRWVLSHFADDVNAVAGFSARALHDRDGFPLPIDVIENGIDVLAYDPVADKHAAKSMVSLDPTRRHVACIARFHPVKDHAMLLRAFALVCGEVEDVDLVLAGDGQLRSELERQAAELGITPRVHFLGVRRDVPNLLRAADVFALTSVSEGASITVLEAMASGVPSVVTDVGGNPELVRQGRDGLLVPRGDHRAAATALLQLLRNPTLTAQLGASARERALETFQLNRTIERYRDRYVEGHRRVTGHA</sequence>
<dbReference type="InterPro" id="IPR028098">
    <property type="entry name" value="Glyco_trans_4-like_N"/>
</dbReference>
<dbReference type="PATRIC" id="fig|1813736.3.peg.3515"/>
<dbReference type="Proteomes" id="UP000076079">
    <property type="component" value="Chromosome"/>
</dbReference>
<gene>
    <name evidence="2" type="primary">epsD_2</name>
    <name evidence="2" type="ORF">LuPra_03309</name>
</gene>
<dbReference type="RefSeq" id="WP_110171759.1">
    <property type="nucleotide sequence ID" value="NZ_CP015136.1"/>
</dbReference>
<dbReference type="PANTHER" id="PTHR12526">
    <property type="entry name" value="GLYCOSYLTRANSFERASE"/>
    <property type="match status" value="1"/>
</dbReference>
<dbReference type="SUPFAM" id="SSF53756">
    <property type="entry name" value="UDP-Glycosyltransferase/glycogen phosphorylase"/>
    <property type="match status" value="1"/>
</dbReference>
<dbReference type="EC" id="2.4.-.-" evidence="2"/>
<evidence type="ECO:0000313" key="3">
    <source>
        <dbReference type="Proteomes" id="UP000076079"/>
    </source>
</evidence>
<dbReference type="PANTHER" id="PTHR12526:SF630">
    <property type="entry name" value="GLYCOSYLTRANSFERASE"/>
    <property type="match status" value="1"/>
</dbReference>
<keyword evidence="2" id="KW-0328">Glycosyltransferase</keyword>
<reference evidence="3" key="2">
    <citation type="submission" date="2016-04" db="EMBL/GenBank/DDBJ databases">
        <title>First Complete Genome Sequence of a Subdivision 6 Acidobacterium.</title>
        <authorList>
            <person name="Huang S."/>
            <person name="Vieira S."/>
            <person name="Bunk B."/>
            <person name="Riedel T."/>
            <person name="Sproeer C."/>
            <person name="Overmann J."/>
        </authorList>
    </citation>
    <scope>NUCLEOTIDE SEQUENCE [LARGE SCALE GENOMIC DNA]</scope>
    <source>
        <strain evidence="3">DSM 100886 HEG_-6_39</strain>
    </source>
</reference>
<dbReference type="AlphaFoldDB" id="A0A143PNQ2"/>
<name>A0A143PNQ2_LUTPR</name>
<keyword evidence="3" id="KW-1185">Reference proteome</keyword>
<feature type="domain" description="Glycosyltransferase subfamily 4-like N-terminal" evidence="1">
    <location>
        <begin position="18"/>
        <end position="174"/>
    </location>
</feature>